<sequence>MAPLTRNPELAKKIEQMRLSIAPIVHIETGIAPPEFPSTMLELFLLSEEQLDRMANYYSQITPNHLTFQYPQTMDWSRPFLNKPRDGEQVEDGCGFSDYERLRTKMRMFANFIGMKGAETPRWEYERTVEILRNRIEKQMEEEERSVPRKLYSGPSASS</sequence>
<dbReference type="Proteomes" id="UP000799444">
    <property type="component" value="Unassembled WGS sequence"/>
</dbReference>
<evidence type="ECO:0000313" key="2">
    <source>
        <dbReference type="EMBL" id="KAF2739292.1"/>
    </source>
</evidence>
<dbReference type="EMBL" id="ML996105">
    <property type="protein sequence ID" value="KAF2739292.1"/>
    <property type="molecule type" value="Genomic_DNA"/>
</dbReference>
<name>A0A9P4R534_9PLEO</name>
<proteinExistence type="predicted"/>
<reference evidence="2" key="1">
    <citation type="journal article" date="2020" name="Stud. Mycol.">
        <title>101 Dothideomycetes genomes: a test case for predicting lifestyles and emergence of pathogens.</title>
        <authorList>
            <person name="Haridas S."/>
            <person name="Albert R."/>
            <person name="Binder M."/>
            <person name="Bloem J."/>
            <person name="Labutti K."/>
            <person name="Salamov A."/>
            <person name="Andreopoulos B."/>
            <person name="Baker S."/>
            <person name="Barry K."/>
            <person name="Bills G."/>
            <person name="Bluhm B."/>
            <person name="Cannon C."/>
            <person name="Castanera R."/>
            <person name="Culley D."/>
            <person name="Daum C."/>
            <person name="Ezra D."/>
            <person name="Gonzalez J."/>
            <person name="Henrissat B."/>
            <person name="Kuo A."/>
            <person name="Liang C."/>
            <person name="Lipzen A."/>
            <person name="Lutzoni F."/>
            <person name="Magnuson J."/>
            <person name="Mondo S."/>
            <person name="Nolan M."/>
            <person name="Ohm R."/>
            <person name="Pangilinan J."/>
            <person name="Park H.-J."/>
            <person name="Ramirez L."/>
            <person name="Alfaro M."/>
            <person name="Sun H."/>
            <person name="Tritt A."/>
            <person name="Yoshinaga Y."/>
            <person name="Zwiers L.-H."/>
            <person name="Turgeon B."/>
            <person name="Goodwin S."/>
            <person name="Spatafora J."/>
            <person name="Crous P."/>
            <person name="Grigoriev I."/>
        </authorList>
    </citation>
    <scope>NUCLEOTIDE SEQUENCE</scope>
    <source>
        <strain evidence="2">CBS 125425</strain>
    </source>
</reference>
<organism evidence="2 3">
    <name type="scientific">Polyplosphaeria fusca</name>
    <dbReference type="NCBI Taxonomy" id="682080"/>
    <lineage>
        <taxon>Eukaryota</taxon>
        <taxon>Fungi</taxon>
        <taxon>Dikarya</taxon>
        <taxon>Ascomycota</taxon>
        <taxon>Pezizomycotina</taxon>
        <taxon>Dothideomycetes</taxon>
        <taxon>Pleosporomycetidae</taxon>
        <taxon>Pleosporales</taxon>
        <taxon>Tetraplosphaeriaceae</taxon>
        <taxon>Polyplosphaeria</taxon>
    </lineage>
</organism>
<gene>
    <name evidence="2" type="ORF">EJ04DRAFT_356495</name>
</gene>
<evidence type="ECO:0000256" key="1">
    <source>
        <dbReference type="SAM" id="MobiDB-lite"/>
    </source>
</evidence>
<dbReference type="AlphaFoldDB" id="A0A9P4R534"/>
<evidence type="ECO:0000313" key="3">
    <source>
        <dbReference type="Proteomes" id="UP000799444"/>
    </source>
</evidence>
<feature type="region of interest" description="Disordered" evidence="1">
    <location>
        <begin position="138"/>
        <end position="159"/>
    </location>
</feature>
<dbReference type="OrthoDB" id="4156665at2759"/>
<protein>
    <submittedName>
        <fullName evidence="2">Uncharacterized protein</fullName>
    </submittedName>
</protein>
<accession>A0A9P4R534</accession>
<comment type="caution">
    <text evidence="2">The sequence shown here is derived from an EMBL/GenBank/DDBJ whole genome shotgun (WGS) entry which is preliminary data.</text>
</comment>
<keyword evidence="3" id="KW-1185">Reference proteome</keyword>